<accession>A0A6M2DQT3</accession>
<evidence type="ECO:0000313" key="2">
    <source>
        <dbReference type="EMBL" id="NOV48254.1"/>
    </source>
</evidence>
<feature type="region of interest" description="Disordered" evidence="1">
    <location>
        <begin position="197"/>
        <end position="235"/>
    </location>
</feature>
<feature type="region of interest" description="Disordered" evidence="1">
    <location>
        <begin position="1"/>
        <end position="29"/>
    </location>
</feature>
<proteinExistence type="predicted"/>
<feature type="compositionally biased region" description="Basic and acidic residues" evidence="1">
    <location>
        <begin position="216"/>
        <end position="225"/>
    </location>
</feature>
<feature type="region of interest" description="Disordered" evidence="1">
    <location>
        <begin position="41"/>
        <end position="123"/>
    </location>
</feature>
<dbReference type="EMBL" id="GIIL01004528">
    <property type="protein sequence ID" value="NOV48254.1"/>
    <property type="molecule type" value="Transcribed_RNA"/>
</dbReference>
<evidence type="ECO:0000256" key="1">
    <source>
        <dbReference type="SAM" id="MobiDB-lite"/>
    </source>
</evidence>
<feature type="compositionally biased region" description="Basic and acidic residues" evidence="1">
    <location>
        <begin position="108"/>
        <end position="123"/>
    </location>
</feature>
<name>A0A6M2DQT3_XENCH</name>
<reference evidence="2" key="1">
    <citation type="submission" date="2020-03" db="EMBL/GenBank/DDBJ databases">
        <title>Transcriptomic Profiling of the Digestive Tract of the Rat Flea, Xenopsylla cheopis, Following Blood Feeding and Infection with Yersinia pestis.</title>
        <authorList>
            <person name="Bland D.M."/>
            <person name="Martens C.A."/>
            <person name="Virtaneva K."/>
            <person name="Kanakabandi K."/>
            <person name="Long D."/>
            <person name="Rosenke R."/>
            <person name="Saturday G.A."/>
            <person name="Hoyt F.H."/>
            <person name="Bruno D.P."/>
            <person name="Ribeiro J.M.C."/>
            <person name="Hinnebusch J."/>
        </authorList>
    </citation>
    <scope>NUCLEOTIDE SEQUENCE</scope>
</reference>
<protein>
    <submittedName>
        <fullName evidence="2">Putative product</fullName>
    </submittedName>
</protein>
<dbReference type="AlphaFoldDB" id="A0A6M2DQT3"/>
<organism evidence="2">
    <name type="scientific">Xenopsylla cheopis</name>
    <name type="common">Oriental rat flea</name>
    <name type="synonym">Pulex cheopis</name>
    <dbReference type="NCBI Taxonomy" id="163159"/>
    <lineage>
        <taxon>Eukaryota</taxon>
        <taxon>Metazoa</taxon>
        <taxon>Ecdysozoa</taxon>
        <taxon>Arthropoda</taxon>
        <taxon>Hexapoda</taxon>
        <taxon>Insecta</taxon>
        <taxon>Pterygota</taxon>
        <taxon>Neoptera</taxon>
        <taxon>Endopterygota</taxon>
        <taxon>Siphonaptera</taxon>
        <taxon>Pulicidae</taxon>
        <taxon>Xenopsyllinae</taxon>
        <taxon>Xenopsylla</taxon>
    </lineage>
</organism>
<sequence>MGARQSKRSVDITTATSAAPESGGEVVAGKLGKLEDGMVPAENVAGKQNGDAVLKGADETATAATPGGDVPSPSRANEEQTKESVAPQNESAKPEETPKTPEPAPTPEKTDVPKPLNEEKCEKPVIPENVTACDKPTVCDKLPTVQETLVKDPVPAEPEQTKTSAVDLVEPATVVETEKKVEEPVKAEAEAVAEVPVPENVIAKQDTESVPPPPIEEQKEEKTNEIAEVSATESTLSEISVTKDITEKVAGMMLDDVPPVDIPAPIDSTVAIADN</sequence>